<accession>A0A3E0AJ87</accession>
<dbReference type="AlphaFoldDB" id="A0A3E0AJ87"/>
<evidence type="ECO:0000313" key="1">
    <source>
        <dbReference type="EMBL" id="REG11693.1"/>
    </source>
</evidence>
<dbReference type="Pfam" id="PF02597">
    <property type="entry name" value="ThiS"/>
    <property type="match status" value="1"/>
</dbReference>
<name>A0A3E0AJ87_9CHLR</name>
<dbReference type="InterPro" id="IPR016155">
    <property type="entry name" value="Mopterin_synth/thiamin_S_b"/>
</dbReference>
<protein>
    <submittedName>
        <fullName evidence="1">ThiS family protein</fullName>
    </submittedName>
</protein>
<dbReference type="EMBL" id="QUMS01000001">
    <property type="protein sequence ID" value="REG11693.1"/>
    <property type="molecule type" value="Genomic_DNA"/>
</dbReference>
<dbReference type="InterPro" id="IPR003749">
    <property type="entry name" value="ThiS/MoaD-like"/>
</dbReference>
<dbReference type="SUPFAM" id="SSF54285">
    <property type="entry name" value="MoaD/ThiS"/>
    <property type="match status" value="1"/>
</dbReference>
<proteinExistence type="predicted"/>
<dbReference type="CDD" id="cd17040">
    <property type="entry name" value="Ubl_MoaD_like"/>
    <property type="match status" value="1"/>
</dbReference>
<organism evidence="1 2">
    <name type="scientific">Pelolinea submarina</name>
    <dbReference type="NCBI Taxonomy" id="913107"/>
    <lineage>
        <taxon>Bacteria</taxon>
        <taxon>Bacillati</taxon>
        <taxon>Chloroflexota</taxon>
        <taxon>Anaerolineae</taxon>
        <taxon>Anaerolineales</taxon>
        <taxon>Anaerolineaceae</taxon>
        <taxon>Pelolinea</taxon>
    </lineage>
</organism>
<dbReference type="RefSeq" id="WP_116224812.1">
    <property type="nucleotide sequence ID" value="NZ_AP018437.1"/>
</dbReference>
<comment type="caution">
    <text evidence="1">The sequence shown here is derived from an EMBL/GenBank/DDBJ whole genome shotgun (WGS) entry which is preliminary data.</text>
</comment>
<dbReference type="InterPro" id="IPR012675">
    <property type="entry name" value="Beta-grasp_dom_sf"/>
</dbReference>
<reference evidence="1 2" key="1">
    <citation type="submission" date="2018-08" db="EMBL/GenBank/DDBJ databases">
        <title>Genomic Encyclopedia of Type Strains, Phase IV (KMG-IV): sequencing the most valuable type-strain genomes for metagenomic binning, comparative biology and taxonomic classification.</title>
        <authorList>
            <person name="Goeker M."/>
        </authorList>
    </citation>
    <scope>NUCLEOTIDE SEQUENCE [LARGE SCALE GENOMIC DNA]</scope>
    <source>
        <strain evidence="1 2">DSM 23923</strain>
    </source>
</reference>
<dbReference type="Gene3D" id="3.10.20.30">
    <property type="match status" value="1"/>
</dbReference>
<gene>
    <name evidence="1" type="ORF">DFR64_1585</name>
</gene>
<dbReference type="Proteomes" id="UP000256388">
    <property type="component" value="Unassembled WGS sequence"/>
</dbReference>
<evidence type="ECO:0000313" key="2">
    <source>
        <dbReference type="Proteomes" id="UP000256388"/>
    </source>
</evidence>
<sequence>MRVVVEFTGVSRMLTGQSEVDLTLSSGDTLQQVITSLAKRYPALIGEVFEKGGQSLIPTNVFSLNGEKIIHENELTFKPMDGDKLILLSLLAGG</sequence>
<keyword evidence="2" id="KW-1185">Reference proteome</keyword>